<protein>
    <submittedName>
        <fullName evidence="1">Uncharacterized protein</fullName>
    </submittedName>
</protein>
<gene>
    <name evidence="1" type="ORF">HYALB_00000963</name>
</gene>
<dbReference type="Proteomes" id="UP000701801">
    <property type="component" value="Unassembled WGS sequence"/>
</dbReference>
<dbReference type="OrthoDB" id="3549294at2759"/>
<organism evidence="1 2">
    <name type="scientific">Hymenoscyphus albidus</name>
    <dbReference type="NCBI Taxonomy" id="595503"/>
    <lineage>
        <taxon>Eukaryota</taxon>
        <taxon>Fungi</taxon>
        <taxon>Dikarya</taxon>
        <taxon>Ascomycota</taxon>
        <taxon>Pezizomycotina</taxon>
        <taxon>Leotiomycetes</taxon>
        <taxon>Helotiales</taxon>
        <taxon>Helotiaceae</taxon>
        <taxon>Hymenoscyphus</taxon>
    </lineage>
</organism>
<proteinExistence type="predicted"/>
<evidence type="ECO:0000313" key="1">
    <source>
        <dbReference type="EMBL" id="CAG8982684.1"/>
    </source>
</evidence>
<accession>A0A9N9LX22</accession>
<dbReference type="AlphaFoldDB" id="A0A9N9LX22"/>
<reference evidence="1" key="1">
    <citation type="submission" date="2021-07" db="EMBL/GenBank/DDBJ databases">
        <authorList>
            <person name="Durling M."/>
        </authorList>
    </citation>
    <scope>NUCLEOTIDE SEQUENCE</scope>
</reference>
<comment type="caution">
    <text evidence="1">The sequence shown here is derived from an EMBL/GenBank/DDBJ whole genome shotgun (WGS) entry which is preliminary data.</text>
</comment>
<evidence type="ECO:0000313" key="2">
    <source>
        <dbReference type="Proteomes" id="UP000701801"/>
    </source>
</evidence>
<name>A0A9N9LX22_9HELO</name>
<dbReference type="EMBL" id="CAJVRM010000684">
    <property type="protein sequence ID" value="CAG8982684.1"/>
    <property type="molecule type" value="Genomic_DNA"/>
</dbReference>
<keyword evidence="2" id="KW-1185">Reference proteome</keyword>
<sequence length="685" mass="76562">MDDSIPLALMPKLSTLPSTSSSVSDKAHPYSVAGPPQLSLIINNDNQLQPNPHQLWIATEKCRHYWYSLTLIAMSQHRNGILPAFANPRNILWRVPAIRKGLRSTYIGHLGSSPSKALCIQASSTWRVTDNTSCGLDKEEKRVPGLLQIGTRVPIPCAFGGESFRRWVGTTDEERDIPSYLGILALGWCYILSAHLVEGQGEGAKMMYTTSKAMLYQQEASHVRTPMATVAIGEVKEDVARWWAAILAPGEGWKAIVSTRDDGEYLAPWSISREDTYCGGINWREKVSVTGESNRSTPPSSREAFNLLAKFSLLHNLGSQFLVALATAMTFPTHNYHGTVVRIPFPTETRGEEKSAILKSIIPEWVTVYEELPFYMALSCNPEVVISSLCGMFWEAGVTCNLVSPWLHPILNEVPEGKGIIETPGLYHEILAIISGLRRPRMTALFLGAAASGLMPIIFGRIRRGRPPLDANAFPWTGCPQSFMDVPGSGPYICEGSNDKVRREDVWRLLYLPPVVEDDLYYNSRPFTPWAPFGNSSVQNCVFRVTSHLYCSRHHLQYQHWNWELVDGSIFEDQGFDKATMQCSDSLKIEQRTTTEFPTIEIDQEASQEASLDIFRWVMVNGEGVPPEEVYKDKWVQVESDSGEESDVANEDSRVMIKEQQNGLEAWLGGVIEAAPDKFQLNDIC</sequence>